<reference evidence="2 3" key="1">
    <citation type="submission" date="2016-01" db="EMBL/GenBank/DDBJ databases">
        <title>High potential of lignocellulose degradation of a new Verrucomicrobia species.</title>
        <authorList>
            <person name="Wang Y."/>
            <person name="Shi Y."/>
            <person name="Qiu Z."/>
            <person name="Liu S."/>
            <person name="Yang H."/>
        </authorList>
    </citation>
    <scope>NUCLEOTIDE SEQUENCE [LARGE SCALE GENOMIC DNA]</scope>
    <source>
        <strain evidence="2 3">TSB47</strain>
    </source>
</reference>
<comment type="caution">
    <text evidence="2">The sequence shown here is derived from an EMBL/GenBank/DDBJ whole genome shotgun (WGS) entry which is preliminary data.</text>
</comment>
<accession>A0A178IMM1</accession>
<dbReference type="InterPro" id="IPR013783">
    <property type="entry name" value="Ig-like_fold"/>
</dbReference>
<protein>
    <recommendedName>
        <fullName evidence="4">Fibronectin type-III domain-containing protein</fullName>
    </recommendedName>
</protein>
<dbReference type="Proteomes" id="UP000078486">
    <property type="component" value="Unassembled WGS sequence"/>
</dbReference>
<dbReference type="EMBL" id="LRRQ01000040">
    <property type="protein sequence ID" value="OAM91134.1"/>
    <property type="molecule type" value="Genomic_DNA"/>
</dbReference>
<evidence type="ECO:0008006" key="4">
    <source>
        <dbReference type="Google" id="ProtNLM"/>
    </source>
</evidence>
<evidence type="ECO:0000256" key="1">
    <source>
        <dbReference type="SAM" id="SignalP"/>
    </source>
</evidence>
<name>A0A178IMM1_9BACT</name>
<evidence type="ECO:0000313" key="3">
    <source>
        <dbReference type="Proteomes" id="UP000078486"/>
    </source>
</evidence>
<organism evidence="2 3">
    <name type="scientific">Termitidicoccus mucosus</name>
    <dbReference type="NCBI Taxonomy" id="1184151"/>
    <lineage>
        <taxon>Bacteria</taxon>
        <taxon>Pseudomonadati</taxon>
        <taxon>Verrucomicrobiota</taxon>
        <taxon>Opitutia</taxon>
        <taxon>Opitutales</taxon>
        <taxon>Opitutaceae</taxon>
        <taxon>Termitidicoccus</taxon>
    </lineage>
</organism>
<feature type="chain" id="PRO_5008089222" description="Fibronectin type-III domain-containing protein" evidence="1">
    <location>
        <begin position="34"/>
        <end position="1411"/>
    </location>
</feature>
<evidence type="ECO:0000313" key="2">
    <source>
        <dbReference type="EMBL" id="OAM91134.1"/>
    </source>
</evidence>
<feature type="signal peptide" evidence="1">
    <location>
        <begin position="1"/>
        <end position="33"/>
    </location>
</feature>
<keyword evidence="3" id="KW-1185">Reference proteome</keyword>
<dbReference type="STRING" id="1184151.AW736_05000"/>
<proteinExistence type="predicted"/>
<gene>
    <name evidence="2" type="ORF">AW736_05000</name>
</gene>
<keyword evidence="1" id="KW-0732">Signal</keyword>
<dbReference type="Gene3D" id="2.60.40.10">
    <property type="entry name" value="Immunoglobulins"/>
    <property type="match status" value="1"/>
</dbReference>
<sequence length="1411" mass="154286">MKNNMRTNVPIKSAARLCAAVALAAFAAAVAFASGQPRHFPDTGALQFVIEDHIDSPVYHWPRTLVSYEVEFGGAAPRMEELALVRQPSGVAEPMQFSEVAMSPDGTLRHARVNFFCDLPPGAKRVFELRRRTAGEAPAAALPADARASSSGAGGGVIEAGTGRLSVKIPGSRVFAPGEPVPAPIMALKRGAGWLGDNRLVAGTRTISRLETVPLAEGELFHAYKLTYHFSGGARYTTTLRVVAGYDFIECDEEIRGLSEADNARVEMRWTNFAPTHRYAAHGVPEGTLALFHQRAGRWLGFTEPMVTTDWEEDPKWIAPNLEENVFEEMLFRLSPYSGNGVREASPAVSFWNDAKDGEELGLFVLDALRWQDGQYMIWQPSTALQVRFRADRETGVLCWTWPLREGSRNTGIALGDAVANQRTADGILRLYEKASAKGDGVFRGGGMALTIGGDAHFPYRYTQAQRAWRGALNLDRVKDWVLAYPENAAPPVPLEAAGGTGALSPEELVKQARSSVFMTYGAGINPVVMDIRHRVLRPLADAYRDAGRLLPPEQKKQVDALFLLSAYINAGEDISPARVALAGTPNMAMDSFSVPPIVASLFPDHPMASVWRDQFGKILELLHCFHTRPAVPSWGALGGRWTESLGTYNWGYLLPALTGQRHAAATDGVNRMADPWLALRGRWMVDQLTAPVYNPDPYWRQSAKPVPPAAPPAWKPGDKLDPALGFERQYASHGAHGTGTGVVPPWQVAGLAECLAHFDPLTAEHLFWVDAQVRSKDTGAEWTAYRPVSLAKNPGTRPRLHSSKHTGHGVILRAGVGTPGEMSVHLDQVDAGPNYRWGDNGEGANGTLYYFAQGLVWSGHERENTGDHFSEETISSTTFGFMKHGKYHGIGANVLDRPLYDFGCAQFAELAARRGPAAYSWPQYESRSVMLVGDDYLVIFDQSPTDGFGRFSWFTARDLPFPKLMFLDPLAARPDHWTEVQTNISKGILRDARGSSLVIVTHKTDAVEMEEMNTRDVSAVRSAALKQYTWRNRARAGQGVYFVKTPDSRDCVFRRRLPLEYDEKGDTFAGAAGVIRHRNDGVTELALFKGTSIGAKGVRLDVGSAADVAVSATFSNPREIAGMVQTAAETCLCVSLPAGAGAGTLRWWLDGVEIAFQKKASAMEAVIPPGRHRWEITARFPQPDAPEVLRTVNRTGGASVHFTSVAGAESYRAETSRDGGATWQNAGVTPASPLELDGLAPGKLHVRLLALNRDRRSEPGADYPVYVDNVPPSPPDGVSVILSDGAAEIRWGEVLGVGEYRLYRRRAGGAWERIHVSLERSYTVRDATLRASDALPRDTPAPATASFTEYAVACANGNGEGAKSATVNTDPADWKNWWPAGQPRMFKRHTAYWLPPYVNRDRVPPLRYPE</sequence>